<dbReference type="SUPFAM" id="SSF53850">
    <property type="entry name" value="Periplasmic binding protein-like II"/>
    <property type="match status" value="1"/>
</dbReference>
<dbReference type="SUPFAM" id="SSF57184">
    <property type="entry name" value="Growth factor receptor domain"/>
    <property type="match status" value="1"/>
</dbReference>
<evidence type="ECO:0000313" key="5">
    <source>
        <dbReference type="Proteomes" id="UP000193642"/>
    </source>
</evidence>
<keyword evidence="3" id="KW-0732">Signal</keyword>
<feature type="compositionally biased region" description="Polar residues" evidence="1">
    <location>
        <begin position="791"/>
        <end position="804"/>
    </location>
</feature>
<feature type="transmembrane region" description="Helical" evidence="2">
    <location>
        <begin position="623"/>
        <end position="644"/>
    </location>
</feature>
<dbReference type="Gene3D" id="3.40.190.100">
    <property type="entry name" value="Glycine betaine-binding periplasmic protein, domain 2"/>
    <property type="match status" value="1"/>
</dbReference>
<proteinExistence type="predicted"/>
<feature type="transmembrane region" description="Helical" evidence="2">
    <location>
        <begin position="429"/>
        <end position="452"/>
    </location>
</feature>
<sequence>MLNNCALRLIQWVLVFLIARLSYNIDTNGSSFYNGPPCPLVHNNLGWDQLTLPDGRLFTGTKRPIVILIDETNSSKLSAYVFQYILEAMGYRVQIGRRIQYVLGTEFYNSIVDFEMEINPQDFSATFTQLIDGLELPVTINFLGGLTNTRAIIDDALAKKRDVLFYFFTPATNNPTEYSVFTKDRSKPLTTDPESIVLQKLMSPKVTEDFPELPYLATRYQIDSDSMTYMLKRMGSNPPLSAPQAACEWIQQNQQTWMSWVPPVPKSVVSCPVGQGRYLIGASYSCIACPKDTYNWGGNNTQECTACPDNFDCPGGSTVNVKEGLWMPAPTNTSPVSYICPMHDACCKEHSCPPLSCAPQFKGTLCTECETQGKYLWGGACHSCASGGGSSFYATIVIAFICAFGLLFLPYEEAPTVELLFFYFQVARYIFESQVNGILKVAGISTFLAITSLNVDGFVSDCPLPIAGVQKLLFRFFLPTLILAYIVIIYFGLRSLQTHFPKVNEVLMRYAPHHLRGDSMSLICFRSVIVVITFIVMPLVDSSLLLKYVLSQVPQVECFGSQHAPAAALAIIIIIIMLGALPGLLCFTLYKLNLNNQIKYEDDGLTPIQKLFRCLYIIFKPEMYYMMPITIIEKGVVSILFAMMAKYDNWIQTNTYIMTLAVLCGTRIYWQPFVNHLEAYLNREIALGILAMIALRQYTDAYGVSTLTLVEIGIVIFLPPSLHLMRWIKENYYKHKETIHQVLSKAGSSVGSKSTRSQTQSVTASQTTSAITQQRSKLGVKGSVEKLNFGTRSTLRSGNLSRKPSLTPGEGTPLNPDHLQ</sequence>
<feature type="region of interest" description="Disordered" evidence="1">
    <location>
        <begin position="791"/>
        <end position="820"/>
    </location>
</feature>
<feature type="transmembrane region" description="Helical" evidence="2">
    <location>
        <begin position="472"/>
        <end position="493"/>
    </location>
</feature>
<comment type="caution">
    <text evidence="4">The sequence shown here is derived from an EMBL/GenBank/DDBJ whole genome shotgun (WGS) entry which is preliminary data.</text>
</comment>
<feature type="compositionally biased region" description="Low complexity" evidence="1">
    <location>
        <begin position="754"/>
        <end position="776"/>
    </location>
</feature>
<feature type="region of interest" description="Disordered" evidence="1">
    <location>
        <begin position="749"/>
        <end position="777"/>
    </location>
</feature>
<dbReference type="AlphaFoldDB" id="A0A1Y2CQU5"/>
<keyword evidence="5" id="KW-1185">Reference proteome</keyword>
<evidence type="ECO:0008006" key="6">
    <source>
        <dbReference type="Google" id="ProtNLM"/>
    </source>
</evidence>
<reference evidence="4 5" key="1">
    <citation type="submission" date="2016-07" db="EMBL/GenBank/DDBJ databases">
        <title>Pervasive Adenine N6-methylation of Active Genes in Fungi.</title>
        <authorList>
            <consortium name="DOE Joint Genome Institute"/>
            <person name="Mondo S.J."/>
            <person name="Dannebaum R.O."/>
            <person name="Kuo R.C."/>
            <person name="Labutti K."/>
            <person name="Haridas S."/>
            <person name="Kuo A."/>
            <person name="Salamov A."/>
            <person name="Ahrendt S.R."/>
            <person name="Lipzen A."/>
            <person name="Sullivan W."/>
            <person name="Andreopoulos W.B."/>
            <person name="Clum A."/>
            <person name="Lindquist E."/>
            <person name="Daum C."/>
            <person name="Ramamoorthy G.K."/>
            <person name="Gryganskyi A."/>
            <person name="Culley D."/>
            <person name="Magnuson J.K."/>
            <person name="James T.Y."/>
            <person name="O'Malley M.A."/>
            <person name="Stajich J.E."/>
            <person name="Spatafora J.W."/>
            <person name="Visel A."/>
            <person name="Grigoriev I.V."/>
        </authorList>
    </citation>
    <scope>NUCLEOTIDE SEQUENCE [LARGE SCALE GENOMIC DNA]</scope>
    <source>
        <strain evidence="4 5">JEL800</strain>
    </source>
</reference>
<dbReference type="EMBL" id="MCGO01000009">
    <property type="protein sequence ID" value="ORY49343.1"/>
    <property type="molecule type" value="Genomic_DNA"/>
</dbReference>
<evidence type="ECO:0000313" key="4">
    <source>
        <dbReference type="EMBL" id="ORY49343.1"/>
    </source>
</evidence>
<dbReference type="InterPro" id="IPR009030">
    <property type="entry name" value="Growth_fac_rcpt_cys_sf"/>
</dbReference>
<feature type="transmembrane region" description="Helical" evidence="2">
    <location>
        <begin position="566"/>
        <end position="590"/>
    </location>
</feature>
<feature type="transmembrane region" description="Helical" evidence="2">
    <location>
        <begin position="391"/>
        <end position="409"/>
    </location>
</feature>
<evidence type="ECO:0000256" key="2">
    <source>
        <dbReference type="SAM" id="Phobius"/>
    </source>
</evidence>
<dbReference type="PANTHER" id="PTHR11319:SF35">
    <property type="entry name" value="OUTER MEMBRANE PROTEIN PMPC-RELATED"/>
    <property type="match status" value="1"/>
</dbReference>
<evidence type="ECO:0000256" key="3">
    <source>
        <dbReference type="SAM" id="SignalP"/>
    </source>
</evidence>
<keyword evidence="2" id="KW-0472">Membrane</keyword>
<feature type="chain" id="PRO_5013073318" description="Tyrosine-protein kinase ephrin type A/B receptor-like domain-containing protein" evidence="3">
    <location>
        <begin position="25"/>
        <end position="820"/>
    </location>
</feature>
<name>A0A1Y2CQU5_9FUNG</name>
<keyword evidence="2" id="KW-1133">Transmembrane helix</keyword>
<dbReference type="OrthoDB" id="2154046at2759"/>
<gene>
    <name evidence="4" type="ORF">BCR33DRAFT_713704</name>
</gene>
<dbReference type="PANTHER" id="PTHR11319">
    <property type="entry name" value="G PROTEIN-COUPLED RECEPTOR-RELATED"/>
    <property type="match status" value="1"/>
</dbReference>
<feature type="transmembrane region" description="Helical" evidence="2">
    <location>
        <begin position="701"/>
        <end position="719"/>
    </location>
</feature>
<feature type="transmembrane region" description="Helical" evidence="2">
    <location>
        <begin position="523"/>
        <end position="546"/>
    </location>
</feature>
<evidence type="ECO:0000256" key="1">
    <source>
        <dbReference type="SAM" id="MobiDB-lite"/>
    </source>
</evidence>
<accession>A0A1Y2CQU5</accession>
<feature type="signal peptide" evidence="3">
    <location>
        <begin position="1"/>
        <end position="24"/>
    </location>
</feature>
<protein>
    <recommendedName>
        <fullName evidence="6">Tyrosine-protein kinase ephrin type A/B receptor-like domain-containing protein</fullName>
    </recommendedName>
</protein>
<dbReference type="Gene3D" id="3.40.190.10">
    <property type="entry name" value="Periplasmic binding protein-like II"/>
    <property type="match status" value="1"/>
</dbReference>
<keyword evidence="2" id="KW-0812">Transmembrane</keyword>
<organism evidence="4 5">
    <name type="scientific">Rhizoclosmatium globosum</name>
    <dbReference type="NCBI Taxonomy" id="329046"/>
    <lineage>
        <taxon>Eukaryota</taxon>
        <taxon>Fungi</taxon>
        <taxon>Fungi incertae sedis</taxon>
        <taxon>Chytridiomycota</taxon>
        <taxon>Chytridiomycota incertae sedis</taxon>
        <taxon>Chytridiomycetes</taxon>
        <taxon>Chytridiales</taxon>
        <taxon>Chytriomycetaceae</taxon>
        <taxon>Rhizoclosmatium</taxon>
    </lineage>
</organism>
<dbReference type="Proteomes" id="UP000193642">
    <property type="component" value="Unassembled WGS sequence"/>
</dbReference>